<dbReference type="InterPro" id="IPR025680">
    <property type="entry name" value="DddI"/>
</dbReference>
<dbReference type="Pfam" id="PF14430">
    <property type="entry name" value="Imm1"/>
    <property type="match status" value="1"/>
</dbReference>
<dbReference type="RefSeq" id="WP_350726698.1">
    <property type="nucleotide sequence ID" value="NZ_JBEPCO010000110.1"/>
</dbReference>
<reference evidence="1 2" key="1">
    <citation type="submission" date="2024-06" db="EMBL/GenBank/DDBJ databases">
        <title>The Natural Products Discovery Center: Release of the First 8490 Sequenced Strains for Exploring Actinobacteria Biosynthetic Diversity.</title>
        <authorList>
            <person name="Kalkreuter E."/>
            <person name="Kautsar S.A."/>
            <person name="Yang D."/>
            <person name="Bader C.D."/>
            <person name="Teijaro C.N."/>
            <person name="Fluegel L."/>
            <person name="Davis C.M."/>
            <person name="Simpson J.R."/>
            <person name="Lauterbach L."/>
            <person name="Steele A.D."/>
            <person name="Gui C."/>
            <person name="Meng S."/>
            <person name="Li G."/>
            <person name="Viehrig K."/>
            <person name="Ye F."/>
            <person name="Su P."/>
            <person name="Kiefer A.F."/>
            <person name="Nichols A."/>
            <person name="Cepeda A.J."/>
            <person name="Yan W."/>
            <person name="Fan B."/>
            <person name="Jiang Y."/>
            <person name="Adhikari A."/>
            <person name="Zheng C.-J."/>
            <person name="Schuster L."/>
            <person name="Cowan T.M."/>
            <person name="Smanski M.J."/>
            <person name="Chevrette M.G."/>
            <person name="De Carvalho L.P.S."/>
            <person name="Shen B."/>
        </authorList>
    </citation>
    <scope>NUCLEOTIDE SEQUENCE [LARGE SCALE GENOMIC DNA]</scope>
    <source>
        <strain evidence="1 2">NPDC000632</strain>
    </source>
</reference>
<organism evidence="1 2">
    <name type="scientific">Streptomyces flaveolus</name>
    <dbReference type="NCBI Taxonomy" id="67297"/>
    <lineage>
        <taxon>Bacteria</taxon>
        <taxon>Bacillati</taxon>
        <taxon>Actinomycetota</taxon>
        <taxon>Actinomycetes</taxon>
        <taxon>Kitasatosporales</taxon>
        <taxon>Streptomycetaceae</taxon>
        <taxon>Streptomyces</taxon>
    </lineage>
</organism>
<accession>A0ABV1VCI4</accession>
<proteinExistence type="predicted"/>
<comment type="caution">
    <text evidence="1">The sequence shown here is derived from an EMBL/GenBank/DDBJ whole genome shotgun (WGS) entry which is preliminary data.</text>
</comment>
<name>A0ABV1VCI4_9ACTN</name>
<dbReference type="Proteomes" id="UP001490330">
    <property type="component" value="Unassembled WGS sequence"/>
</dbReference>
<keyword evidence="2" id="KW-1185">Reference proteome</keyword>
<evidence type="ECO:0000313" key="2">
    <source>
        <dbReference type="Proteomes" id="UP001490330"/>
    </source>
</evidence>
<evidence type="ECO:0000313" key="1">
    <source>
        <dbReference type="EMBL" id="MER6903751.1"/>
    </source>
</evidence>
<gene>
    <name evidence="1" type="ORF">ABT322_08170</name>
</gene>
<sequence>MIVLGGTHAGGIYARSETEVNDLIDHIMGDLIQAGTTPDGFEILPERAVVSIVKGKYPEETDDRWPSNYLYVSINTRNGYGALKWWTSNVPEGAPEDDVSRFVWTSGNPNPPSVDPELIADPGTPSYYPCEAAIPVGQVREALEEFCRTRTGARPECVSWLLLDQSV</sequence>
<dbReference type="EMBL" id="JBEPCV010000005">
    <property type="protein sequence ID" value="MER6903751.1"/>
    <property type="molecule type" value="Genomic_DNA"/>
</dbReference>
<protein>
    <submittedName>
        <fullName evidence="1">Imm1 family immunity protein</fullName>
    </submittedName>
</protein>